<protein>
    <submittedName>
        <fullName evidence="1">Esterase</fullName>
    </submittedName>
</protein>
<accession>A0ABR7L4N7</accession>
<comment type="caution">
    <text evidence="1">The sequence shown here is derived from an EMBL/GenBank/DDBJ whole genome shotgun (WGS) entry which is preliminary data.</text>
</comment>
<evidence type="ECO:0000313" key="1">
    <source>
        <dbReference type="EMBL" id="MBC6447394.1"/>
    </source>
</evidence>
<gene>
    <name evidence="1" type="ORF">GPZ80_09455</name>
</gene>
<name>A0ABR7L4N7_9PSEU</name>
<keyword evidence="2" id="KW-1185">Reference proteome</keyword>
<dbReference type="InterPro" id="IPR029058">
    <property type="entry name" value="AB_hydrolase_fold"/>
</dbReference>
<sequence length="281" mass="29571">MGDRVDVGRVSRRGFLVGASGLLAAGCRREPVEPLPQPPRAATSAAAPVGPVTVFRALSYARGRDVRVVMYRPEDVDRVGLPVCLAFHGNGEDADVFGRLGVVEALTQLSRSGEMPFAVAAVDGGGSSWTPTGADDPGRMLSEEVPGWLSRHGLASTPFGALGIGEGAYGALAYASNPGLAAVAVLDPTLFTTWSEARTRGGMATEETWRAADPLRRASRLVRLPLGVWSPSEDPGIRRVADELKARTVTVGEGGPAYRGRALPEVLRFLGDHGERVGDGY</sequence>
<dbReference type="PROSITE" id="PS51257">
    <property type="entry name" value="PROKAR_LIPOPROTEIN"/>
    <property type="match status" value="1"/>
</dbReference>
<reference evidence="1 2" key="1">
    <citation type="submission" date="2020-06" db="EMBL/GenBank/DDBJ databases">
        <title>Actinokineospora xiongansis sp. nov., isolated from soil of Baiyangdian.</title>
        <authorList>
            <person name="Zhang X."/>
        </authorList>
    </citation>
    <scope>NUCLEOTIDE SEQUENCE [LARGE SCALE GENOMIC DNA]</scope>
    <source>
        <strain evidence="1 2">HBU206404</strain>
    </source>
</reference>
<dbReference type="EMBL" id="JABVED010000004">
    <property type="protein sequence ID" value="MBC6447394.1"/>
    <property type="molecule type" value="Genomic_DNA"/>
</dbReference>
<dbReference type="RefSeq" id="WP_187219913.1">
    <property type="nucleotide sequence ID" value="NZ_JABVED010000004.1"/>
</dbReference>
<dbReference type="Gene3D" id="3.40.50.1820">
    <property type="entry name" value="alpha/beta hydrolase"/>
    <property type="match status" value="1"/>
</dbReference>
<dbReference type="SUPFAM" id="SSF53474">
    <property type="entry name" value="alpha/beta-Hydrolases"/>
    <property type="match status" value="1"/>
</dbReference>
<organism evidence="1 2">
    <name type="scientific">Actinokineospora xionganensis</name>
    <dbReference type="NCBI Taxonomy" id="2684470"/>
    <lineage>
        <taxon>Bacteria</taxon>
        <taxon>Bacillati</taxon>
        <taxon>Actinomycetota</taxon>
        <taxon>Actinomycetes</taxon>
        <taxon>Pseudonocardiales</taxon>
        <taxon>Pseudonocardiaceae</taxon>
        <taxon>Actinokineospora</taxon>
    </lineage>
</organism>
<proteinExistence type="predicted"/>
<dbReference type="Proteomes" id="UP000734823">
    <property type="component" value="Unassembled WGS sequence"/>
</dbReference>
<evidence type="ECO:0000313" key="2">
    <source>
        <dbReference type="Proteomes" id="UP000734823"/>
    </source>
</evidence>